<feature type="region of interest" description="Disordered" evidence="1">
    <location>
        <begin position="296"/>
        <end position="360"/>
    </location>
</feature>
<organism evidence="2 3">
    <name type="scientific">Coprinellus micaceus</name>
    <name type="common">Glistening ink-cap mushroom</name>
    <name type="synonym">Coprinus micaceus</name>
    <dbReference type="NCBI Taxonomy" id="71717"/>
    <lineage>
        <taxon>Eukaryota</taxon>
        <taxon>Fungi</taxon>
        <taxon>Dikarya</taxon>
        <taxon>Basidiomycota</taxon>
        <taxon>Agaricomycotina</taxon>
        <taxon>Agaricomycetes</taxon>
        <taxon>Agaricomycetidae</taxon>
        <taxon>Agaricales</taxon>
        <taxon>Agaricineae</taxon>
        <taxon>Psathyrellaceae</taxon>
        <taxon>Coprinellus</taxon>
    </lineage>
</organism>
<feature type="compositionally biased region" description="Polar residues" evidence="1">
    <location>
        <begin position="351"/>
        <end position="360"/>
    </location>
</feature>
<feature type="region of interest" description="Disordered" evidence="1">
    <location>
        <begin position="142"/>
        <end position="167"/>
    </location>
</feature>
<proteinExistence type="predicted"/>
<feature type="compositionally biased region" description="Basic and acidic residues" evidence="1">
    <location>
        <begin position="153"/>
        <end position="167"/>
    </location>
</feature>
<dbReference type="EMBL" id="QPFP01000445">
    <property type="protein sequence ID" value="TEB11504.1"/>
    <property type="molecule type" value="Genomic_DNA"/>
</dbReference>
<comment type="caution">
    <text evidence="2">The sequence shown here is derived from an EMBL/GenBank/DDBJ whole genome shotgun (WGS) entry which is preliminary data.</text>
</comment>
<dbReference type="Proteomes" id="UP000298030">
    <property type="component" value="Unassembled WGS sequence"/>
</dbReference>
<keyword evidence="3" id="KW-1185">Reference proteome</keyword>
<gene>
    <name evidence="2" type="ORF">FA13DRAFT_1722055</name>
</gene>
<evidence type="ECO:0000313" key="3">
    <source>
        <dbReference type="Proteomes" id="UP000298030"/>
    </source>
</evidence>
<dbReference type="AlphaFoldDB" id="A0A4Y7RR70"/>
<evidence type="ECO:0000313" key="2">
    <source>
        <dbReference type="EMBL" id="TEB11504.1"/>
    </source>
</evidence>
<sequence>MPYVRLSDCEACAMRLNSGLTRSNPRDADRLGDGRYRATSAGLSVDRPHGVCGPHRTREIRRIEGAPFSRLGWPTTGSGRSWLGIDWDGIRLALRGGRLWAAPGQDWGSKTEGQTSSLPCIEEKPGLDRALLVRDIVIRLGPRSTKPTPKSESNYHDTRNECQDRDAGAEDRVLEESDLGFGDEAGGSGLQLSRNSIDSDSTLPRGLACALRHRRPPPGVTSALTYRLLSGDGMQWASSDKSSARVGEDGLVALGLMIEKATLSTPLRDVHRFYSNAKWSPCLCMHLEESFALMTKDSPPGARDDSEEKWCPGCAPGVDRPSQRSTREQQGTPSVPGVWRQPWSGSEARSRGSTWQGGRR</sequence>
<evidence type="ECO:0000256" key="1">
    <source>
        <dbReference type="SAM" id="MobiDB-lite"/>
    </source>
</evidence>
<name>A0A4Y7RR70_COPMI</name>
<protein>
    <submittedName>
        <fullName evidence="2">Uncharacterized protein</fullName>
    </submittedName>
</protein>
<reference evidence="2 3" key="1">
    <citation type="journal article" date="2019" name="Nat. Ecol. Evol.">
        <title>Megaphylogeny resolves global patterns of mushroom evolution.</title>
        <authorList>
            <person name="Varga T."/>
            <person name="Krizsan K."/>
            <person name="Foldi C."/>
            <person name="Dima B."/>
            <person name="Sanchez-Garcia M."/>
            <person name="Sanchez-Ramirez S."/>
            <person name="Szollosi G.J."/>
            <person name="Szarkandi J.G."/>
            <person name="Papp V."/>
            <person name="Albert L."/>
            <person name="Andreopoulos W."/>
            <person name="Angelini C."/>
            <person name="Antonin V."/>
            <person name="Barry K.W."/>
            <person name="Bougher N.L."/>
            <person name="Buchanan P."/>
            <person name="Buyck B."/>
            <person name="Bense V."/>
            <person name="Catcheside P."/>
            <person name="Chovatia M."/>
            <person name="Cooper J."/>
            <person name="Damon W."/>
            <person name="Desjardin D."/>
            <person name="Finy P."/>
            <person name="Geml J."/>
            <person name="Haridas S."/>
            <person name="Hughes K."/>
            <person name="Justo A."/>
            <person name="Karasinski D."/>
            <person name="Kautmanova I."/>
            <person name="Kiss B."/>
            <person name="Kocsube S."/>
            <person name="Kotiranta H."/>
            <person name="LaButti K.M."/>
            <person name="Lechner B.E."/>
            <person name="Liimatainen K."/>
            <person name="Lipzen A."/>
            <person name="Lukacs Z."/>
            <person name="Mihaltcheva S."/>
            <person name="Morgado L.N."/>
            <person name="Niskanen T."/>
            <person name="Noordeloos M.E."/>
            <person name="Ohm R.A."/>
            <person name="Ortiz-Santana B."/>
            <person name="Ovrebo C."/>
            <person name="Racz N."/>
            <person name="Riley R."/>
            <person name="Savchenko A."/>
            <person name="Shiryaev A."/>
            <person name="Soop K."/>
            <person name="Spirin V."/>
            <person name="Szebenyi C."/>
            <person name="Tomsovsky M."/>
            <person name="Tulloss R.E."/>
            <person name="Uehling J."/>
            <person name="Grigoriev I.V."/>
            <person name="Vagvolgyi C."/>
            <person name="Papp T."/>
            <person name="Martin F.M."/>
            <person name="Miettinen O."/>
            <person name="Hibbett D.S."/>
            <person name="Nagy L.G."/>
        </authorList>
    </citation>
    <scope>NUCLEOTIDE SEQUENCE [LARGE SCALE GENOMIC DNA]</scope>
    <source>
        <strain evidence="2 3">FP101781</strain>
    </source>
</reference>
<accession>A0A4Y7RR70</accession>